<comment type="similarity">
    <text evidence="1">Belongs to the inositol monophosphatase superfamily.</text>
</comment>
<dbReference type="Proteomes" id="UP000289708">
    <property type="component" value="Unassembled WGS sequence"/>
</dbReference>
<reference evidence="5 6" key="1">
    <citation type="submission" date="2018-12" db="EMBL/GenBank/DDBJ databases">
        <title>bacterium Hansschlegelia zhihuaiae S113.</title>
        <authorList>
            <person name="He J."/>
        </authorList>
    </citation>
    <scope>NUCLEOTIDE SEQUENCE [LARGE SCALE GENOMIC DNA]</scope>
    <source>
        <strain evidence="5 6">S 113</strain>
    </source>
</reference>
<dbReference type="PANTHER" id="PTHR20854:SF4">
    <property type="entry name" value="INOSITOL-1-MONOPHOSPHATASE-RELATED"/>
    <property type="match status" value="1"/>
</dbReference>
<keyword evidence="6" id="KW-1185">Reference proteome</keyword>
<dbReference type="PROSITE" id="PS00630">
    <property type="entry name" value="IMP_2"/>
    <property type="match status" value="1"/>
</dbReference>
<feature type="binding site" evidence="4">
    <location>
        <position position="96"/>
    </location>
    <ligand>
        <name>Mg(2+)</name>
        <dbReference type="ChEBI" id="CHEBI:18420"/>
        <label>1</label>
        <note>catalytic</note>
    </ligand>
</feature>
<sequence length="272" mass="28824">MSSTDAPIDLERLLSRLDAIVREAGEIALGYFRGGAAKRWSKHDDSPVTEADIAVDRFLAERLPPLVEGSAWLSEETADTTERLSRRHVWIVDPIDGTRAFIEGRPEWVVSAALVEHGAPVLGVVHNACEDETFAGARGAGAFRNGAQLRMDDLEGLAGLNIGGPQSLLSSLAAHGVVKGQWRYALANRLVQVAGGGLDAALARPNAHDWDIAAAHVILEEAGGRLIGFDGAVPTYNRAGTRHGGLIAAAPARASALMDALAHERAALETQQ</sequence>
<dbReference type="GO" id="GO:0046854">
    <property type="term" value="P:phosphatidylinositol phosphate biosynthetic process"/>
    <property type="evidence" value="ECO:0007669"/>
    <property type="project" value="InterPro"/>
</dbReference>
<protein>
    <submittedName>
        <fullName evidence="5">3'(2'),5'-bisphosphate nucleotidase CysQ</fullName>
    </submittedName>
</protein>
<evidence type="ECO:0000313" key="6">
    <source>
        <dbReference type="Proteomes" id="UP000289708"/>
    </source>
</evidence>
<dbReference type="RefSeq" id="WP_128776749.1">
    <property type="nucleotide sequence ID" value="NZ_RYFI01000005.1"/>
</dbReference>
<feature type="binding site" evidence="4">
    <location>
        <position position="211"/>
    </location>
    <ligand>
        <name>Mg(2+)</name>
        <dbReference type="ChEBI" id="CHEBI:18420"/>
        <label>1</label>
        <note>catalytic</note>
    </ligand>
</feature>
<dbReference type="OrthoDB" id="9785695at2"/>
<dbReference type="CDD" id="cd01638">
    <property type="entry name" value="CysQ"/>
    <property type="match status" value="1"/>
</dbReference>
<feature type="binding site" evidence="4">
    <location>
        <position position="93"/>
    </location>
    <ligand>
        <name>Mg(2+)</name>
        <dbReference type="ChEBI" id="CHEBI:18420"/>
        <label>2</label>
    </ligand>
</feature>
<keyword evidence="2 4" id="KW-0479">Metal-binding</keyword>
<name>A0A4Q0MKU3_9HYPH</name>
<keyword evidence="3 4" id="KW-0460">Magnesium</keyword>
<proteinExistence type="inferred from homology"/>
<dbReference type="SUPFAM" id="SSF56655">
    <property type="entry name" value="Carbohydrate phosphatase"/>
    <property type="match status" value="1"/>
</dbReference>
<dbReference type="Gene3D" id="3.40.190.80">
    <property type="match status" value="1"/>
</dbReference>
<evidence type="ECO:0000256" key="3">
    <source>
        <dbReference type="ARBA" id="ARBA00022842"/>
    </source>
</evidence>
<dbReference type="InterPro" id="IPR000760">
    <property type="entry name" value="Inositol_monophosphatase-like"/>
</dbReference>
<dbReference type="InterPro" id="IPR020550">
    <property type="entry name" value="Inositol_monophosphatase_CS"/>
</dbReference>
<organism evidence="5 6">
    <name type="scientific">Hansschlegelia zhihuaiae</name>
    <dbReference type="NCBI Taxonomy" id="405005"/>
    <lineage>
        <taxon>Bacteria</taxon>
        <taxon>Pseudomonadati</taxon>
        <taxon>Pseudomonadota</taxon>
        <taxon>Alphaproteobacteria</taxon>
        <taxon>Hyphomicrobiales</taxon>
        <taxon>Methylopilaceae</taxon>
        <taxon>Hansschlegelia</taxon>
    </lineage>
</organism>
<dbReference type="GO" id="GO:0007165">
    <property type="term" value="P:signal transduction"/>
    <property type="evidence" value="ECO:0007669"/>
    <property type="project" value="TreeGrafter"/>
</dbReference>
<feature type="binding site" evidence="4">
    <location>
        <position position="95"/>
    </location>
    <ligand>
        <name>Mg(2+)</name>
        <dbReference type="ChEBI" id="CHEBI:18420"/>
        <label>1</label>
        <note>catalytic</note>
    </ligand>
</feature>
<comment type="cofactor">
    <cofactor evidence="4">
        <name>Mg(2+)</name>
        <dbReference type="ChEBI" id="CHEBI:18420"/>
    </cofactor>
</comment>
<evidence type="ECO:0000256" key="2">
    <source>
        <dbReference type="ARBA" id="ARBA00022723"/>
    </source>
</evidence>
<dbReference type="GO" id="GO:0006020">
    <property type="term" value="P:inositol metabolic process"/>
    <property type="evidence" value="ECO:0007669"/>
    <property type="project" value="TreeGrafter"/>
</dbReference>
<dbReference type="Gene3D" id="3.30.540.10">
    <property type="entry name" value="Fructose-1,6-Bisphosphatase, subunit A, domain 1"/>
    <property type="match status" value="1"/>
</dbReference>
<evidence type="ECO:0000313" key="5">
    <source>
        <dbReference type="EMBL" id="RXF74073.1"/>
    </source>
</evidence>
<dbReference type="PRINTS" id="PR00377">
    <property type="entry name" value="IMPHPHTASES"/>
</dbReference>
<feature type="binding site" evidence="4">
    <location>
        <position position="75"/>
    </location>
    <ligand>
        <name>Mg(2+)</name>
        <dbReference type="ChEBI" id="CHEBI:18420"/>
        <label>1</label>
        <note>catalytic</note>
    </ligand>
</feature>
<dbReference type="GO" id="GO:0008934">
    <property type="term" value="F:inositol monophosphate 1-phosphatase activity"/>
    <property type="evidence" value="ECO:0007669"/>
    <property type="project" value="TreeGrafter"/>
</dbReference>
<accession>A0A4Q0MKU3</accession>
<dbReference type="GO" id="GO:0046872">
    <property type="term" value="F:metal ion binding"/>
    <property type="evidence" value="ECO:0007669"/>
    <property type="project" value="UniProtKB-KW"/>
</dbReference>
<dbReference type="AlphaFoldDB" id="A0A4Q0MKU3"/>
<gene>
    <name evidence="5" type="ORF">EK403_06785</name>
</gene>
<dbReference type="PANTHER" id="PTHR20854">
    <property type="entry name" value="INOSITOL MONOPHOSPHATASE"/>
    <property type="match status" value="1"/>
</dbReference>
<evidence type="ECO:0000256" key="4">
    <source>
        <dbReference type="PIRSR" id="PIRSR600760-2"/>
    </source>
</evidence>
<dbReference type="EMBL" id="RYFI01000005">
    <property type="protein sequence ID" value="RXF74073.1"/>
    <property type="molecule type" value="Genomic_DNA"/>
</dbReference>
<dbReference type="Pfam" id="PF00459">
    <property type="entry name" value="Inositol_P"/>
    <property type="match status" value="1"/>
</dbReference>
<comment type="caution">
    <text evidence="5">The sequence shown here is derived from an EMBL/GenBank/DDBJ whole genome shotgun (WGS) entry which is preliminary data.</text>
</comment>
<evidence type="ECO:0000256" key="1">
    <source>
        <dbReference type="ARBA" id="ARBA00009759"/>
    </source>
</evidence>